<dbReference type="AlphaFoldDB" id="A0A8J2LI48"/>
<feature type="chain" id="PRO_5035150201" evidence="1">
    <location>
        <begin position="20"/>
        <end position="146"/>
    </location>
</feature>
<keyword evidence="1" id="KW-0732">Signal</keyword>
<gene>
    <name evidence="2" type="ORF">AFUS01_LOCUS43211</name>
</gene>
<dbReference type="Proteomes" id="UP000708208">
    <property type="component" value="Unassembled WGS sequence"/>
</dbReference>
<name>A0A8J2LI48_9HEXA</name>
<comment type="caution">
    <text evidence="2">The sequence shown here is derived from an EMBL/GenBank/DDBJ whole genome shotgun (WGS) entry which is preliminary data.</text>
</comment>
<proteinExistence type="predicted"/>
<protein>
    <submittedName>
        <fullName evidence="2">Uncharacterized protein</fullName>
    </submittedName>
</protein>
<evidence type="ECO:0000313" key="2">
    <source>
        <dbReference type="EMBL" id="CAG7833604.1"/>
    </source>
</evidence>
<evidence type="ECO:0000256" key="1">
    <source>
        <dbReference type="SAM" id="SignalP"/>
    </source>
</evidence>
<accession>A0A8J2LI48</accession>
<sequence length="146" mass="17112">MNLTFGLLLLVAGVAISNAALVQPRISYEHNLKVVTKSARVSSTSLLPPEIYDDTIWPTVKAFIFAKNIRGLWIYLSHLPETQLALDWLEENNPEVFHAYIFRNDWEGLVNYLKTLEYYEYLLEWIRYNFPDAWREICQIIDPTKC</sequence>
<organism evidence="2 3">
    <name type="scientific">Allacma fusca</name>
    <dbReference type="NCBI Taxonomy" id="39272"/>
    <lineage>
        <taxon>Eukaryota</taxon>
        <taxon>Metazoa</taxon>
        <taxon>Ecdysozoa</taxon>
        <taxon>Arthropoda</taxon>
        <taxon>Hexapoda</taxon>
        <taxon>Collembola</taxon>
        <taxon>Symphypleona</taxon>
        <taxon>Sminthuridae</taxon>
        <taxon>Allacma</taxon>
    </lineage>
</organism>
<keyword evidence="3" id="KW-1185">Reference proteome</keyword>
<reference evidence="2" key="1">
    <citation type="submission" date="2021-06" db="EMBL/GenBank/DDBJ databases">
        <authorList>
            <person name="Hodson N. C."/>
            <person name="Mongue J. A."/>
            <person name="Jaron S. K."/>
        </authorList>
    </citation>
    <scope>NUCLEOTIDE SEQUENCE</scope>
</reference>
<evidence type="ECO:0000313" key="3">
    <source>
        <dbReference type="Proteomes" id="UP000708208"/>
    </source>
</evidence>
<dbReference type="EMBL" id="CAJVCH010569951">
    <property type="protein sequence ID" value="CAG7833604.1"/>
    <property type="molecule type" value="Genomic_DNA"/>
</dbReference>
<feature type="signal peptide" evidence="1">
    <location>
        <begin position="1"/>
        <end position="19"/>
    </location>
</feature>